<dbReference type="SUPFAM" id="SSF55048">
    <property type="entry name" value="Probable ACP-binding domain of malonyl-CoA ACP transacylase"/>
    <property type="match status" value="1"/>
</dbReference>
<evidence type="ECO:0000256" key="1">
    <source>
        <dbReference type="ARBA" id="ARBA00022450"/>
    </source>
</evidence>
<dbReference type="SUPFAM" id="SSF51735">
    <property type="entry name" value="NAD(P)-binding Rossmann-fold domains"/>
    <property type="match status" value="2"/>
</dbReference>
<keyword evidence="14" id="KW-1185">Reference proteome</keyword>
<dbReference type="PROSITE" id="PS50075">
    <property type="entry name" value="CARRIER"/>
    <property type="match status" value="1"/>
</dbReference>
<name>A0A9W8YV75_9PEZI</name>
<keyword evidence="5" id="KW-0560">Oxidoreductase</keyword>
<organism evidence="13 14">
    <name type="scientific">Gnomoniopsis smithogilvyi</name>
    <dbReference type="NCBI Taxonomy" id="1191159"/>
    <lineage>
        <taxon>Eukaryota</taxon>
        <taxon>Fungi</taxon>
        <taxon>Dikarya</taxon>
        <taxon>Ascomycota</taxon>
        <taxon>Pezizomycotina</taxon>
        <taxon>Sordariomycetes</taxon>
        <taxon>Sordariomycetidae</taxon>
        <taxon>Diaporthales</taxon>
        <taxon>Gnomoniaceae</taxon>
        <taxon>Gnomoniopsis</taxon>
    </lineage>
</organism>
<keyword evidence="6" id="KW-0511">Multifunctional enzyme</keyword>
<dbReference type="Pfam" id="PF08659">
    <property type="entry name" value="KR"/>
    <property type="match status" value="1"/>
</dbReference>
<dbReference type="InterPro" id="IPR014031">
    <property type="entry name" value="Ketoacyl_synth_C"/>
</dbReference>
<dbReference type="OrthoDB" id="329835at2759"/>
<dbReference type="InterPro" id="IPR049900">
    <property type="entry name" value="PKS_mFAS_DH"/>
</dbReference>
<dbReference type="SUPFAM" id="SSF53335">
    <property type="entry name" value="S-adenosyl-L-methionine-dependent methyltransferases"/>
    <property type="match status" value="1"/>
</dbReference>
<keyword evidence="3" id="KW-0489">Methyltransferase</keyword>
<dbReference type="Pfam" id="PF21089">
    <property type="entry name" value="PKS_DH_N"/>
    <property type="match status" value="1"/>
</dbReference>
<keyword evidence="1" id="KW-0596">Phosphopantetheine</keyword>
<dbReference type="GO" id="GO:0004312">
    <property type="term" value="F:fatty acid synthase activity"/>
    <property type="evidence" value="ECO:0007669"/>
    <property type="project" value="TreeGrafter"/>
</dbReference>
<dbReference type="Pfam" id="PF07993">
    <property type="entry name" value="NAD_binding_4"/>
    <property type="match status" value="1"/>
</dbReference>
<dbReference type="InterPro" id="IPR009081">
    <property type="entry name" value="PP-bd_ACP"/>
</dbReference>
<feature type="region of interest" description="N-terminal hotdog fold" evidence="7">
    <location>
        <begin position="950"/>
        <end position="1083"/>
    </location>
</feature>
<dbReference type="GO" id="GO:0016491">
    <property type="term" value="F:oxidoreductase activity"/>
    <property type="evidence" value="ECO:0007669"/>
    <property type="project" value="UniProtKB-KW"/>
</dbReference>
<feature type="domain" description="Carrier" evidence="9">
    <location>
        <begin position="2390"/>
        <end position="2472"/>
    </location>
</feature>
<dbReference type="InterPro" id="IPR036291">
    <property type="entry name" value="NAD(P)-bd_dom_sf"/>
</dbReference>
<dbReference type="InterPro" id="IPR049551">
    <property type="entry name" value="PKS_DH_C"/>
</dbReference>
<evidence type="ECO:0000259" key="12">
    <source>
        <dbReference type="PROSITE" id="PS52019"/>
    </source>
</evidence>
<dbReference type="InterPro" id="IPR013968">
    <property type="entry name" value="PKS_KR"/>
</dbReference>
<dbReference type="InterPro" id="IPR001227">
    <property type="entry name" value="Ac_transferase_dom_sf"/>
</dbReference>
<evidence type="ECO:0000256" key="4">
    <source>
        <dbReference type="ARBA" id="ARBA00022679"/>
    </source>
</evidence>
<dbReference type="PROSITE" id="PS00012">
    <property type="entry name" value="PHOSPHOPANTETHEINE"/>
    <property type="match status" value="1"/>
</dbReference>
<evidence type="ECO:0000259" key="9">
    <source>
        <dbReference type="PROSITE" id="PS50075"/>
    </source>
</evidence>
<dbReference type="InterPro" id="IPR020807">
    <property type="entry name" value="PKS_DH"/>
</dbReference>
<evidence type="ECO:0000256" key="8">
    <source>
        <dbReference type="SAM" id="MobiDB-lite"/>
    </source>
</evidence>
<dbReference type="InterPro" id="IPR007110">
    <property type="entry name" value="Ig-like_dom"/>
</dbReference>
<proteinExistence type="predicted"/>
<dbReference type="InterPro" id="IPR042104">
    <property type="entry name" value="PKS_dehydratase_sf"/>
</dbReference>
<dbReference type="Proteomes" id="UP001140453">
    <property type="component" value="Unassembled WGS sequence"/>
</dbReference>
<feature type="domain" description="Ketosynthase family 3 (KS3)" evidence="11">
    <location>
        <begin position="6"/>
        <end position="443"/>
    </location>
</feature>
<dbReference type="InterPro" id="IPR016039">
    <property type="entry name" value="Thiolase-like"/>
</dbReference>
<dbReference type="SUPFAM" id="SSF52151">
    <property type="entry name" value="FabD/lysophospholipase-like"/>
    <property type="match status" value="1"/>
</dbReference>
<dbReference type="PANTHER" id="PTHR43775">
    <property type="entry name" value="FATTY ACID SYNTHASE"/>
    <property type="match status" value="1"/>
</dbReference>
<accession>A0A9W8YV75</accession>
<dbReference type="InterPro" id="IPR018201">
    <property type="entry name" value="Ketoacyl_synth_AS"/>
</dbReference>
<dbReference type="InterPro" id="IPR029063">
    <property type="entry name" value="SAM-dependent_MTases_sf"/>
</dbReference>
<dbReference type="Pfam" id="PF02801">
    <property type="entry name" value="Ketoacyl-synt_C"/>
    <property type="match status" value="1"/>
</dbReference>
<dbReference type="PROSITE" id="PS52019">
    <property type="entry name" value="PKS_MFAS_DH"/>
    <property type="match status" value="1"/>
</dbReference>
<dbReference type="InterPro" id="IPR014030">
    <property type="entry name" value="Ketoacyl_synth_N"/>
</dbReference>
<gene>
    <name evidence="13" type="ORF">N0V93_005753</name>
</gene>
<dbReference type="PROSITE" id="PS52004">
    <property type="entry name" value="KS3_2"/>
    <property type="match status" value="1"/>
</dbReference>
<dbReference type="CDD" id="cd02440">
    <property type="entry name" value="AdoMet_MTases"/>
    <property type="match status" value="1"/>
</dbReference>
<dbReference type="InterPro" id="IPR020841">
    <property type="entry name" value="PKS_Beta-ketoAc_synthase_dom"/>
</dbReference>
<dbReference type="Gene3D" id="3.40.50.150">
    <property type="entry name" value="Vaccinia Virus protein VP39"/>
    <property type="match status" value="1"/>
</dbReference>
<dbReference type="InterPro" id="IPR013120">
    <property type="entry name" value="FAR_NAD-bd"/>
</dbReference>
<evidence type="ECO:0000256" key="2">
    <source>
        <dbReference type="ARBA" id="ARBA00022553"/>
    </source>
</evidence>
<keyword evidence="4" id="KW-0808">Transferase</keyword>
<dbReference type="InterPro" id="IPR050091">
    <property type="entry name" value="PKS_NRPS_Biosynth_Enz"/>
</dbReference>
<evidence type="ECO:0000256" key="5">
    <source>
        <dbReference type="ARBA" id="ARBA00023002"/>
    </source>
</evidence>
<dbReference type="PROSITE" id="PS00606">
    <property type="entry name" value="KS3_1"/>
    <property type="match status" value="1"/>
</dbReference>
<dbReference type="SMART" id="SM00826">
    <property type="entry name" value="PKS_DH"/>
    <property type="match status" value="1"/>
</dbReference>
<dbReference type="GO" id="GO:0008168">
    <property type="term" value="F:methyltransferase activity"/>
    <property type="evidence" value="ECO:0007669"/>
    <property type="project" value="UniProtKB-KW"/>
</dbReference>
<dbReference type="Gene3D" id="3.10.129.110">
    <property type="entry name" value="Polyketide synthase dehydratase"/>
    <property type="match status" value="1"/>
</dbReference>
<dbReference type="Pfam" id="PF00109">
    <property type="entry name" value="ketoacyl-synt"/>
    <property type="match status" value="1"/>
</dbReference>
<feature type="region of interest" description="C-terminal hotdog fold" evidence="7">
    <location>
        <begin position="1098"/>
        <end position="1254"/>
    </location>
</feature>
<dbReference type="SMART" id="SM00822">
    <property type="entry name" value="PKS_KR"/>
    <property type="match status" value="1"/>
</dbReference>
<sequence length="2871" mass="312939">MRPVPNEPIAIVGGACRFAGDATSPSKLWDLLREPRDVRSEIPDSRFSAKGFYHPNHAHHGRSNVMHSYLINDDPSLFDAEFFGIRPVEAKAIDPQQRWLMETVYEGLEAAGMTIEGLRGSDTSVYVGVMCSDYKSMLLRDLEMTPTYFATGTGESILSNRISYFFDWRGPSITVDTACSSSLVAVHMAVQSLRSGDSRVALACGANLILGPENYVIESKLKMLSPDGVSRMWDRDANGYARGDGVAAVVLKTLSAALEDGDHIECIIRETGLNQDGATPGITMPSASAQEALIRSTYAKAGLDLSAPEDRPQFFEAHGTGTPAGDPIEAEAIYKAFYGNTPGFKPQSHPLYVGSIKTVLGHTEGTAGVAALLKASLALQHASVPPNLLFDNLSETVAPFYKNLEIAKSVKPWPSASGINQIRRASVNSFGFGGANAHAVLESYDSTAATTLAVSETSKTLFTPVVFSAASEQSLRATLEQYSRYLKGRDADATFNIGDLAWTLRERRSIFPTRTTFSPSSVEDLQLQIVEKLKEVDNKVGIKALGAKGSRPKLLGIFTGQGAQYARMGADLIEKSSTARHIIQDLGSYLATLPGKDRPTWSLEAELLADSATSRVGEASIAQPLCTAVQILLVDLLRQANIQLDCVVGHSSGEIGAAYAAGYLTARDAVIIAYYRGLHVSLASSPNGQDIAGAMVAVATTLEEANEICEMSEFEGRIAVAASNSPSSVTISGDEDAIIELQMMLDDEKKFNRRLKVDKAYHSKHMLPCFDPYVESLQRAGVAPQKPSGDCLWISSVYDKPIESETELTLGGTYWAENMTRPVLFFQALTSVLSSVACDLVIEIGPHPALKGPASQTIQEVIESNLPYGGLMDRQTSAVGALSAGLGFLWQQMGGNSHIDLDSLERALSDEKTVYKVVKGLPTYQWSHGVRHWHESRKSRKMRLKQEPVHSLLGDETPDSGPRHRSWRNLLRASEIDWLPGHQVQGQTVFPAAGYVSTALEAGRRLAAGKGISLLEVSNFTIHQAVVFEQDDAGIEVLISLAEIEKVGSDRIQAEFTYSASSTQDDDLSLAASGQIRIFLGESSGTILPERDTETTHMIDVDSDRFYSSLANLGYNFSGRFRSLTSMRRKHGKSSCMVKILPREADDEALLVHPAELDAAFQSVILAYSYPHDDQLRSLHLPTNIGCIRVNPALCVSIGGNAFEHVPVDAALSRGLSKALGFSGDINLFTPSSPNAAIQVQAVKLVPLGGTAVDDDRKVFSKMEWVLRDPDALAAASDTTVTLHHHQVLTALERISAFYLKEFDCQVPEDDPIRSERPYSCYLDYAKHIINLLKTGQHRRGTQQWLEDTHQTILEATGQFSDIIDVRVMHLVGETMPKAFRGETTMLEQFRTTGLLDEYYAKGFGLGQSSLWIARTVAQIADRAGTGGATRNIFKAIGNKCLTYTFTDISAGFFGNAASIFADQKDKLIFQTFDAERDPADQGFVAGAYDLIVASFVIHATAELERTMRNIRKLLRPGGFLVVGEGSHTSEPGCFIFGTLPGWWLGYDEGRTLSPHVSPDEWHRVLKATGFSGIDTIAPQDFQDILGVSLFVSQAVDDKINLLREPLAEPPQAVSQPIEKLILVGGYSDRSENLFNETKALLETYATQSYNFKCLEDVDYSIVDETSIVLSMVELDKPVFEDMSPVTFMAFRKMFEAEKTILWVTSGRTSEVPWSNITVGFGRTAVNETPNLHLQHLDIPDLNKADPKSISEILLRLHRQVEQTDKILWAVEPEILLDADGRQYVPRLKPLPTPNARYNSARRPITQKVDITESPVVIRRNPHGITAERLSKMDTEEGQEGSMMILRITHAALSAVQTPLGHQFLVIGTDSQTASNYLAFLPSLASIATVSRARAVHLQIQELSETALLTLAAAQITGMAIIDPLFSGQTVVLHNPTEIIAEAVTAQASARSVRAVCVTDSTNAASTPKSWVRLAPFASKAEVFRDLPPRISSFVSLSSTASETENVISSGLSAHCHKATATTLFSSDGCDIDVSCESVLGRTLQRALEHVQKGIQPSLAAAPVLSIEQLDDGPLPIPKDPITILDLTSSAAVNAHFSRLDNRPMFKGNKTYWLAGLSGALGVSLCDWMIDRGARILVLSSRNPRIDPAWIESHKRDGVKVTIIPCDVTDAPALRAVHETIKSTLPPIVGILNGAMVLRDTSVRNMNYDQLMDVVRPKVLGSIHMDELFKNDDLDFFILFSSINCIIGNTGQANYAGANTFMCSLAGQRRKRGLAATALNVGAIIGAGYIEREASKALDLTVSKGSLMHLSEEDFHQLFAEAIEAGRPGNPDGPEVSTGVLNVPADSPDPPRWIADPKFSHFIIHRKTGHGAEKEKVDTVSIQELVRDCQTRQDLQKIIEKSFAAQLRNELQVSTEDGELMSMRSVELGLDSLISVDIRTWFLKNFQVSIPVLKILSNDTMSNLALIALENVPPELVPNLQGTEESTSSGTSSKSTTSEDHVSSSPTSESWTPVEKDRIDWNAESDVTDDLDDIAGLERAEPVVTTPPKVIVLTGVSGLLGHHLLNYLLHNTAAEKIICLAVRQLEQRLKSQHLPQHNRVVYYEGDLSQPRLGLSEFDARAVFAEADAIIHNGADTSHLKFYPAVQATNVGSTRELVKMALSRRIPIHYVSSVGAALFQIVDVVRPVSAAGASPPVDGSHGYMASKWTCERLLERVNAKYGLGVWIHRPSTILREGEDARGEKAQMDWVNALLAYVRKLKAAPRVKHIRGALDLVHVQSVCAELARHVFGEARPKGTVAYVHEVGDVVLPLDRLNEVGDSPSSGTSAETIPMEDWIEKAVAAGLHPGVAALIEAMDTRGTPDYPSLERGCT</sequence>
<evidence type="ECO:0000256" key="3">
    <source>
        <dbReference type="ARBA" id="ARBA00022603"/>
    </source>
</evidence>
<evidence type="ECO:0000313" key="13">
    <source>
        <dbReference type="EMBL" id="KAJ4392130.1"/>
    </source>
</evidence>
<dbReference type="InterPro" id="IPR014043">
    <property type="entry name" value="Acyl_transferase_dom"/>
</dbReference>
<dbReference type="Pfam" id="PF14765">
    <property type="entry name" value="PS-DH"/>
    <property type="match status" value="1"/>
</dbReference>
<dbReference type="CDD" id="cd00833">
    <property type="entry name" value="PKS"/>
    <property type="match status" value="1"/>
</dbReference>
<feature type="domain" description="Ig-like" evidence="10">
    <location>
        <begin position="171"/>
        <end position="283"/>
    </location>
</feature>
<dbReference type="GO" id="GO:0032259">
    <property type="term" value="P:methylation"/>
    <property type="evidence" value="ECO:0007669"/>
    <property type="project" value="UniProtKB-KW"/>
</dbReference>
<evidence type="ECO:0000256" key="6">
    <source>
        <dbReference type="ARBA" id="ARBA00023268"/>
    </source>
</evidence>
<dbReference type="PANTHER" id="PTHR43775:SF20">
    <property type="entry name" value="HYBRID PKS-NRPS SYNTHETASE APDA"/>
    <property type="match status" value="1"/>
</dbReference>
<comment type="caution">
    <text evidence="13">The sequence shown here is derived from an EMBL/GenBank/DDBJ whole genome shotgun (WGS) entry which is preliminary data.</text>
</comment>
<protein>
    <recommendedName>
        <fullName evidence="15">Polyketide synthase</fullName>
    </recommendedName>
</protein>
<dbReference type="InterPro" id="IPR013217">
    <property type="entry name" value="Methyltransf_12"/>
</dbReference>
<dbReference type="InterPro" id="IPR006162">
    <property type="entry name" value="Ppantetheine_attach_site"/>
</dbReference>
<dbReference type="Gene3D" id="3.40.47.10">
    <property type="match status" value="1"/>
</dbReference>
<reference evidence="13" key="1">
    <citation type="submission" date="2022-10" db="EMBL/GenBank/DDBJ databases">
        <title>Tapping the CABI collections for fungal endophytes: first genome assemblies for Collariella, Neodidymelliopsis, Ascochyta clinopodiicola, Didymella pomorum, Didymosphaeria variabile, Neocosmospora piperis and Neocucurbitaria cava.</title>
        <authorList>
            <person name="Hill R."/>
        </authorList>
    </citation>
    <scope>NUCLEOTIDE SEQUENCE</scope>
    <source>
        <strain evidence="13">IMI 355082</strain>
    </source>
</reference>
<dbReference type="Gene3D" id="3.40.50.720">
    <property type="entry name" value="NAD(P)-binding Rossmann-like Domain"/>
    <property type="match status" value="3"/>
</dbReference>
<evidence type="ECO:0000256" key="7">
    <source>
        <dbReference type="PROSITE-ProRule" id="PRU01363"/>
    </source>
</evidence>
<feature type="region of interest" description="Disordered" evidence="8">
    <location>
        <begin position="2328"/>
        <end position="2347"/>
    </location>
</feature>
<evidence type="ECO:0000313" key="14">
    <source>
        <dbReference type="Proteomes" id="UP001140453"/>
    </source>
</evidence>
<feature type="domain" description="PKS/mFAS DH" evidence="12">
    <location>
        <begin position="950"/>
        <end position="1254"/>
    </location>
</feature>
<dbReference type="InterPro" id="IPR016035">
    <property type="entry name" value="Acyl_Trfase/lysoPLipase"/>
</dbReference>
<dbReference type="SMART" id="SM00825">
    <property type="entry name" value="PKS_KS"/>
    <property type="match status" value="1"/>
</dbReference>
<dbReference type="InterPro" id="IPR032821">
    <property type="entry name" value="PKS_assoc"/>
</dbReference>
<feature type="region of interest" description="Disordered" evidence="8">
    <location>
        <begin position="2477"/>
        <end position="2519"/>
    </location>
</feature>
<dbReference type="InterPro" id="IPR016036">
    <property type="entry name" value="Malonyl_transacylase_ACP-bd"/>
</dbReference>
<feature type="active site" description="Proton donor; for dehydratase activity" evidence="7">
    <location>
        <position position="1158"/>
    </location>
</feature>
<dbReference type="Gene3D" id="3.40.366.10">
    <property type="entry name" value="Malonyl-Coenzyme A Acyl Carrier Protein, domain 2"/>
    <property type="match status" value="1"/>
</dbReference>
<dbReference type="EMBL" id="JAPEVB010000003">
    <property type="protein sequence ID" value="KAJ4392130.1"/>
    <property type="molecule type" value="Genomic_DNA"/>
</dbReference>
<evidence type="ECO:0000259" key="10">
    <source>
        <dbReference type="PROSITE" id="PS50835"/>
    </source>
</evidence>
<evidence type="ECO:0008006" key="15">
    <source>
        <dbReference type="Google" id="ProtNLM"/>
    </source>
</evidence>
<dbReference type="Pfam" id="PF00698">
    <property type="entry name" value="Acyl_transf_1"/>
    <property type="match status" value="1"/>
</dbReference>
<keyword evidence="2" id="KW-0597">Phosphoprotein</keyword>
<dbReference type="InterPro" id="IPR049552">
    <property type="entry name" value="PKS_DH_N"/>
</dbReference>
<dbReference type="GO" id="GO:0044550">
    <property type="term" value="P:secondary metabolite biosynthetic process"/>
    <property type="evidence" value="ECO:0007669"/>
    <property type="project" value="TreeGrafter"/>
</dbReference>
<dbReference type="SUPFAM" id="SSF53901">
    <property type="entry name" value="Thiolase-like"/>
    <property type="match status" value="1"/>
</dbReference>
<feature type="compositionally biased region" description="Low complexity" evidence="8">
    <location>
        <begin position="2482"/>
        <end position="2496"/>
    </location>
</feature>
<dbReference type="GO" id="GO:0006633">
    <property type="term" value="P:fatty acid biosynthetic process"/>
    <property type="evidence" value="ECO:0007669"/>
    <property type="project" value="InterPro"/>
</dbReference>
<dbReference type="Pfam" id="PF16197">
    <property type="entry name" value="KAsynt_C_assoc"/>
    <property type="match status" value="1"/>
</dbReference>
<dbReference type="PROSITE" id="PS50835">
    <property type="entry name" value="IG_LIKE"/>
    <property type="match status" value="1"/>
</dbReference>
<dbReference type="Pfam" id="PF08242">
    <property type="entry name" value="Methyltransf_12"/>
    <property type="match status" value="1"/>
</dbReference>
<dbReference type="SMART" id="SM00827">
    <property type="entry name" value="PKS_AT"/>
    <property type="match status" value="1"/>
</dbReference>
<dbReference type="InterPro" id="IPR057326">
    <property type="entry name" value="KR_dom"/>
</dbReference>
<evidence type="ECO:0000259" key="11">
    <source>
        <dbReference type="PROSITE" id="PS52004"/>
    </source>
</evidence>
<dbReference type="GO" id="GO:0004315">
    <property type="term" value="F:3-oxoacyl-[acyl-carrier-protein] synthase activity"/>
    <property type="evidence" value="ECO:0007669"/>
    <property type="project" value="InterPro"/>
</dbReference>
<feature type="active site" description="Proton acceptor; for dehydratase activity" evidence="7">
    <location>
        <position position="982"/>
    </location>
</feature>